<keyword evidence="5" id="KW-0472">Membrane</keyword>
<feature type="domain" description="Glycosyltransferase 2-like" evidence="10">
    <location>
        <begin position="9"/>
        <end position="122"/>
    </location>
</feature>
<evidence type="ECO:0000256" key="9">
    <source>
        <dbReference type="ARBA" id="ARBA00040345"/>
    </source>
</evidence>
<dbReference type="Proteomes" id="UP001595850">
    <property type="component" value="Unassembled WGS sequence"/>
</dbReference>
<comment type="subcellular location">
    <subcellularLocation>
        <location evidence="1">Cell membrane</location>
    </subcellularLocation>
</comment>
<evidence type="ECO:0000256" key="5">
    <source>
        <dbReference type="ARBA" id="ARBA00023136"/>
    </source>
</evidence>
<dbReference type="Gene3D" id="3.90.550.10">
    <property type="entry name" value="Spore Coat Polysaccharide Biosynthesis Protein SpsA, Chain A"/>
    <property type="match status" value="1"/>
</dbReference>
<gene>
    <name evidence="11" type="ORF">ACFOWE_18115</name>
</gene>
<dbReference type="EMBL" id="JBHSBM010000018">
    <property type="protein sequence ID" value="MFC4060223.1"/>
    <property type="molecule type" value="Genomic_DNA"/>
</dbReference>
<accession>A0ABV8ICJ1</accession>
<evidence type="ECO:0000256" key="6">
    <source>
        <dbReference type="ARBA" id="ARBA00037281"/>
    </source>
</evidence>
<evidence type="ECO:0000256" key="1">
    <source>
        <dbReference type="ARBA" id="ARBA00004236"/>
    </source>
</evidence>
<name>A0ABV8ICJ1_9ACTN</name>
<evidence type="ECO:0000313" key="11">
    <source>
        <dbReference type="EMBL" id="MFC4060223.1"/>
    </source>
</evidence>
<evidence type="ECO:0000256" key="3">
    <source>
        <dbReference type="ARBA" id="ARBA00022676"/>
    </source>
</evidence>
<evidence type="ECO:0000256" key="2">
    <source>
        <dbReference type="ARBA" id="ARBA00022475"/>
    </source>
</evidence>
<evidence type="ECO:0000256" key="8">
    <source>
        <dbReference type="ARBA" id="ARBA00038120"/>
    </source>
</evidence>
<keyword evidence="3 11" id="KW-0328">Glycosyltransferase</keyword>
<evidence type="ECO:0000256" key="4">
    <source>
        <dbReference type="ARBA" id="ARBA00022679"/>
    </source>
</evidence>
<keyword evidence="12" id="KW-1185">Reference proteome</keyword>
<dbReference type="Pfam" id="PF00535">
    <property type="entry name" value="Glycos_transf_2"/>
    <property type="match status" value="1"/>
</dbReference>
<dbReference type="GO" id="GO:0016757">
    <property type="term" value="F:glycosyltransferase activity"/>
    <property type="evidence" value="ECO:0007669"/>
    <property type="project" value="UniProtKB-KW"/>
</dbReference>
<dbReference type="PANTHER" id="PTHR43646">
    <property type="entry name" value="GLYCOSYLTRANSFERASE"/>
    <property type="match status" value="1"/>
</dbReference>
<sequence>MGDETPALSVVIPAFNEQDYLPRHLPTVLASLRRWETATGQRGEIIVVDNASTDATARVAADLGARVVTEPVRGIGQARNTGAVAASGRYLMFIDADVDFPAEGITDAMRHLASGRCVGGAIPPLYEPAKLGARLLVAAWGLYRRYFGGAQGVTQFCTREAFAALGGYRPDLFMSEDVEFFARLTRLGARRGMPVAHLTHLRVRPSNRRFDRWSSWRMLWWANPVTAHLFLTSRRFWRHWYDSTVR</sequence>
<evidence type="ECO:0000313" key="12">
    <source>
        <dbReference type="Proteomes" id="UP001595850"/>
    </source>
</evidence>
<organism evidence="11 12">
    <name type="scientific">Planomonospora corallina</name>
    <dbReference type="NCBI Taxonomy" id="1806052"/>
    <lineage>
        <taxon>Bacteria</taxon>
        <taxon>Bacillati</taxon>
        <taxon>Actinomycetota</taxon>
        <taxon>Actinomycetes</taxon>
        <taxon>Streptosporangiales</taxon>
        <taxon>Streptosporangiaceae</taxon>
        <taxon>Planomonospora</taxon>
    </lineage>
</organism>
<comment type="pathway">
    <text evidence="7">Carotenoid biosynthesis; staphyloxanthin biosynthesis; staphyloxanthin from farnesyl diphosphate: step 4/5.</text>
</comment>
<proteinExistence type="inferred from homology"/>
<comment type="caution">
    <text evidence="11">The sequence shown here is derived from an EMBL/GenBank/DDBJ whole genome shotgun (WGS) entry which is preliminary data.</text>
</comment>
<protein>
    <recommendedName>
        <fullName evidence="9">4,4'-diaponeurosporenoate glycosyltransferase</fullName>
    </recommendedName>
</protein>
<dbReference type="InterPro" id="IPR029044">
    <property type="entry name" value="Nucleotide-diphossugar_trans"/>
</dbReference>
<dbReference type="PANTHER" id="PTHR43646:SF2">
    <property type="entry name" value="GLYCOSYLTRANSFERASE 2-LIKE DOMAIN-CONTAINING PROTEIN"/>
    <property type="match status" value="1"/>
</dbReference>
<dbReference type="RefSeq" id="WP_377289271.1">
    <property type="nucleotide sequence ID" value="NZ_JBHSBM010000018.1"/>
</dbReference>
<dbReference type="SUPFAM" id="SSF53448">
    <property type="entry name" value="Nucleotide-diphospho-sugar transferases"/>
    <property type="match status" value="1"/>
</dbReference>
<reference evidence="12" key="1">
    <citation type="journal article" date="2019" name="Int. J. Syst. Evol. Microbiol.">
        <title>The Global Catalogue of Microorganisms (GCM) 10K type strain sequencing project: providing services to taxonomists for standard genome sequencing and annotation.</title>
        <authorList>
            <consortium name="The Broad Institute Genomics Platform"/>
            <consortium name="The Broad Institute Genome Sequencing Center for Infectious Disease"/>
            <person name="Wu L."/>
            <person name="Ma J."/>
        </authorList>
    </citation>
    <scope>NUCLEOTIDE SEQUENCE [LARGE SCALE GENOMIC DNA]</scope>
    <source>
        <strain evidence="12">TBRC 4489</strain>
    </source>
</reference>
<comment type="function">
    <text evidence="6">Catalyzes the glycosylation of 4,4'-diaponeurosporenoate, i.e. the esterification of glucose at the C1'' position with the carboxyl group of 4,4'-diaponeurosporenic acid, to form glycosyl-4,4'-diaponeurosporenoate. This is a step in the biosynthesis of staphyloxanthin, an orange pigment present in most staphylococci strains.</text>
</comment>
<evidence type="ECO:0000259" key="10">
    <source>
        <dbReference type="Pfam" id="PF00535"/>
    </source>
</evidence>
<dbReference type="InterPro" id="IPR001173">
    <property type="entry name" value="Glyco_trans_2-like"/>
</dbReference>
<comment type="similarity">
    <text evidence="8">Belongs to the glycosyltransferase 2 family. CrtQ subfamily.</text>
</comment>
<keyword evidence="2" id="KW-1003">Cell membrane</keyword>
<evidence type="ECO:0000256" key="7">
    <source>
        <dbReference type="ARBA" id="ARBA00037904"/>
    </source>
</evidence>
<keyword evidence="4 11" id="KW-0808">Transferase</keyword>